<gene>
    <name evidence="6" type="ORF">PFICI_14771</name>
</gene>
<sequence>MKYLHFFFLLQSAVANAVTLPTPNGPFSVGLFTTALSDTSRMDPYAPADAPRLRKLMVSVFMPMDNATSQCVPELVPYMTPLVAADYDILAMSAGLPNGTFSELNMKLCKSLPLAGCARGRRDIRRAAQISRPLLLFSPGFGQSRLVYNAMAQSLASEGYIVASIDHPYDANVVEYPDGSYVTAANISSDDIAALNALLDAPLRRVIGHSGNVINFEKLVMYGHSLGGATAATLMLTDSRIRGGINLDGRFFDKVLATGVSAPFINVGRPNHRLEDTTWDSFYNISTGPIIELEVSGSLHAAFTDFPAVIGTMNLTNVDVIETVQAFVGTIPWERAGDIITRVVTDSAEFVFDHRNSTVLSGTDSSFPEVELVRGHGY</sequence>
<evidence type="ECO:0000313" key="7">
    <source>
        <dbReference type="Proteomes" id="UP000030651"/>
    </source>
</evidence>
<dbReference type="GO" id="GO:0003847">
    <property type="term" value="F:1-alkyl-2-acetylglycerophosphocholine esterase activity"/>
    <property type="evidence" value="ECO:0007669"/>
    <property type="project" value="UniProtKB-EC"/>
</dbReference>
<evidence type="ECO:0000256" key="4">
    <source>
        <dbReference type="ARBA" id="ARBA00023098"/>
    </source>
</evidence>
<dbReference type="OMA" id="HGSFTDY"/>
<proteinExistence type="predicted"/>
<dbReference type="PANTHER" id="PTHR10272:SF14">
    <property type="entry name" value="PAF ACETYLHYDROLASE FAMILY PROTEIN"/>
    <property type="match status" value="1"/>
</dbReference>
<dbReference type="InParanoid" id="W3WIT0"/>
<dbReference type="AlphaFoldDB" id="W3WIT0"/>
<feature type="chain" id="PRO_5004833791" description="1-alkyl-2-acetylglycerophosphocholine esterase" evidence="5">
    <location>
        <begin position="18"/>
        <end position="378"/>
    </location>
</feature>
<feature type="signal peptide" evidence="5">
    <location>
        <begin position="1"/>
        <end position="17"/>
    </location>
</feature>
<accession>W3WIT0</accession>
<evidence type="ECO:0000256" key="2">
    <source>
        <dbReference type="ARBA" id="ARBA00022801"/>
    </source>
</evidence>
<dbReference type="GeneID" id="19279784"/>
<dbReference type="Pfam" id="PF03403">
    <property type="entry name" value="PAF-AH_p_II"/>
    <property type="match status" value="2"/>
</dbReference>
<evidence type="ECO:0000256" key="1">
    <source>
        <dbReference type="ARBA" id="ARBA00013201"/>
    </source>
</evidence>
<evidence type="ECO:0000256" key="5">
    <source>
        <dbReference type="SAM" id="SignalP"/>
    </source>
</evidence>
<dbReference type="Gene3D" id="3.40.50.1820">
    <property type="entry name" value="alpha/beta hydrolase"/>
    <property type="match status" value="1"/>
</dbReference>
<dbReference type="eggNOG" id="KOG3847">
    <property type="taxonomic scope" value="Eukaryota"/>
</dbReference>
<dbReference type="EMBL" id="KI912121">
    <property type="protein sequence ID" value="ETS73825.1"/>
    <property type="molecule type" value="Genomic_DNA"/>
</dbReference>
<keyword evidence="5" id="KW-0732">Signal</keyword>
<dbReference type="GO" id="GO:0016042">
    <property type="term" value="P:lipid catabolic process"/>
    <property type="evidence" value="ECO:0007669"/>
    <property type="project" value="UniProtKB-KW"/>
</dbReference>
<keyword evidence="3" id="KW-0442">Lipid degradation</keyword>
<keyword evidence="2" id="KW-0378">Hydrolase</keyword>
<dbReference type="PANTHER" id="PTHR10272">
    <property type="entry name" value="PLATELET-ACTIVATING FACTOR ACETYLHYDROLASE"/>
    <property type="match status" value="1"/>
</dbReference>
<dbReference type="InterPro" id="IPR029058">
    <property type="entry name" value="AB_hydrolase_fold"/>
</dbReference>
<dbReference type="KEGG" id="pfy:PFICI_14771"/>
<dbReference type="SUPFAM" id="SSF53474">
    <property type="entry name" value="alpha/beta-Hydrolases"/>
    <property type="match status" value="1"/>
</dbReference>
<reference evidence="7" key="1">
    <citation type="journal article" date="2015" name="BMC Genomics">
        <title>Genomic and transcriptomic analysis of the endophytic fungus Pestalotiopsis fici reveals its lifestyle and high potential for synthesis of natural products.</title>
        <authorList>
            <person name="Wang X."/>
            <person name="Zhang X."/>
            <person name="Liu L."/>
            <person name="Xiang M."/>
            <person name="Wang W."/>
            <person name="Sun X."/>
            <person name="Che Y."/>
            <person name="Guo L."/>
            <person name="Liu G."/>
            <person name="Guo L."/>
            <person name="Wang C."/>
            <person name="Yin W.B."/>
            <person name="Stadler M."/>
            <person name="Zhang X."/>
            <person name="Liu X."/>
        </authorList>
    </citation>
    <scope>NUCLEOTIDE SEQUENCE [LARGE SCALE GENOMIC DNA]</scope>
    <source>
        <strain evidence="7">W106-1 / CGMCC3.15140</strain>
    </source>
</reference>
<protein>
    <recommendedName>
        <fullName evidence="1">1-alkyl-2-acetylglycerophosphocholine esterase</fullName>
        <ecNumber evidence="1">3.1.1.47</ecNumber>
    </recommendedName>
</protein>
<dbReference type="HOGENOM" id="CLU_026278_0_0_1"/>
<dbReference type="EC" id="3.1.1.47" evidence="1"/>
<evidence type="ECO:0000256" key="3">
    <source>
        <dbReference type="ARBA" id="ARBA00022963"/>
    </source>
</evidence>
<dbReference type="Proteomes" id="UP000030651">
    <property type="component" value="Unassembled WGS sequence"/>
</dbReference>
<dbReference type="RefSeq" id="XP_007841543.1">
    <property type="nucleotide sequence ID" value="XM_007843352.1"/>
</dbReference>
<dbReference type="OrthoDB" id="2363873at2759"/>
<keyword evidence="4" id="KW-0443">Lipid metabolism</keyword>
<name>W3WIT0_PESFW</name>
<organism evidence="6 7">
    <name type="scientific">Pestalotiopsis fici (strain W106-1 / CGMCC3.15140)</name>
    <dbReference type="NCBI Taxonomy" id="1229662"/>
    <lineage>
        <taxon>Eukaryota</taxon>
        <taxon>Fungi</taxon>
        <taxon>Dikarya</taxon>
        <taxon>Ascomycota</taxon>
        <taxon>Pezizomycotina</taxon>
        <taxon>Sordariomycetes</taxon>
        <taxon>Xylariomycetidae</taxon>
        <taxon>Amphisphaeriales</taxon>
        <taxon>Sporocadaceae</taxon>
        <taxon>Pestalotiopsis</taxon>
    </lineage>
</organism>
<evidence type="ECO:0000313" key="6">
    <source>
        <dbReference type="EMBL" id="ETS73825.1"/>
    </source>
</evidence>
<keyword evidence="7" id="KW-1185">Reference proteome</keyword>